<dbReference type="CDD" id="cd02853">
    <property type="entry name" value="E_set_MTHase_like_N"/>
    <property type="match status" value="1"/>
</dbReference>
<dbReference type="PANTHER" id="PTHR43651:SF11">
    <property type="entry name" value="MALTO-OLIGOSYLTREHALOSE TREHALOHYDROLASE"/>
    <property type="match status" value="1"/>
</dbReference>
<keyword evidence="7 14" id="KW-0378">Hydrolase</keyword>
<sequence>MSAGVRCEMPFGAQVLGDGRVRFRLWAPACEQVWLELDDESLPLTALGDGFHERLVETQAGCRYRYRIDDQRRVPDPASRLQAGDVHDASVVVDAADYRWQHADWRGRPWAQSVIMEVHAGTLGGFDGVRAQLPRLAALGITAIELMPIADFSGRRNWGYDGVLPFAPDTRYGTPAALRALVDGAHGLGLCVYLDVVYNHFGPEGNYLGAYAPECFSPDQHTPWGAALDFNCRPLREFFISNALYWLSEYRFDGLRLDAVHAIGERDFLIEFAARLRAATAGREIHLMLENLHNDAGLLGAGFDAQWNDDVHHALHVLLTGEQEGYYADFAGAPAAYLARCLGEGFAWQGEPSPALDDRPRGSPSAHLPPSAFVFFLQNHDQIGNRAFGERLLTLADPAAWHAALALQLLCPQVPLLFMGEELGATTPFLYFTDFSGELAAAVCAGRRREFAGFAAFADAGRRHAIPDPNAETTFTASCPRPGSAAVAECYRTLLALRQRELAPRLAGSVALAASECAPQAVCAQWRLGDGSRLQIVANFAAASVPLTPPHGALLYESTRGAAARLALGELPAHSTCAYLESNHRHP</sequence>
<organism evidence="19 20">
    <name type="scientific">Plasticicumulans acidivorans</name>
    <dbReference type="NCBI Taxonomy" id="886464"/>
    <lineage>
        <taxon>Bacteria</taxon>
        <taxon>Pseudomonadati</taxon>
        <taxon>Pseudomonadota</taxon>
        <taxon>Gammaproteobacteria</taxon>
        <taxon>Candidatus Competibacteraceae</taxon>
        <taxon>Plasticicumulans</taxon>
    </lineage>
</organism>
<evidence type="ECO:0000256" key="6">
    <source>
        <dbReference type="ARBA" id="ARBA00022490"/>
    </source>
</evidence>
<evidence type="ECO:0000256" key="9">
    <source>
        <dbReference type="ARBA" id="ARBA00023295"/>
    </source>
</evidence>
<dbReference type="OrthoDB" id="9800174at2"/>
<accession>A0A317N1E9</accession>
<gene>
    <name evidence="19" type="ORF">C7443_101446</name>
</gene>
<evidence type="ECO:0000313" key="20">
    <source>
        <dbReference type="Proteomes" id="UP000246569"/>
    </source>
</evidence>
<dbReference type="GO" id="GO:0005992">
    <property type="term" value="P:trehalose biosynthetic process"/>
    <property type="evidence" value="ECO:0007669"/>
    <property type="project" value="UniProtKB-UniRule"/>
</dbReference>
<dbReference type="InterPro" id="IPR006047">
    <property type="entry name" value="GH13_cat_dom"/>
</dbReference>
<evidence type="ECO:0000256" key="8">
    <source>
        <dbReference type="ARBA" id="ARBA00023277"/>
    </source>
</evidence>
<evidence type="ECO:0000256" key="1">
    <source>
        <dbReference type="ARBA" id="ARBA00004496"/>
    </source>
</evidence>
<comment type="similarity">
    <text evidence="3 14">Belongs to the glycosyl hydrolase 13 family.</text>
</comment>
<keyword evidence="9 14" id="KW-0326">Glycosidase</keyword>
<evidence type="ECO:0000256" key="12">
    <source>
        <dbReference type="ARBA" id="ARBA00034013"/>
    </source>
</evidence>
<name>A0A317N1E9_9GAMM</name>
<evidence type="ECO:0000256" key="13">
    <source>
        <dbReference type="NCBIfam" id="TIGR02402"/>
    </source>
</evidence>
<evidence type="ECO:0000256" key="10">
    <source>
        <dbReference type="ARBA" id="ARBA00032057"/>
    </source>
</evidence>
<evidence type="ECO:0000313" key="19">
    <source>
        <dbReference type="EMBL" id="PWV65960.1"/>
    </source>
</evidence>
<dbReference type="SMART" id="SM00642">
    <property type="entry name" value="Aamy"/>
    <property type="match status" value="1"/>
</dbReference>
<protein>
    <recommendedName>
        <fullName evidence="5 13">Malto-oligosyltrehalose trehalohydrolase</fullName>
        <shortName evidence="14">MTHase</shortName>
        <ecNumber evidence="4 13">3.2.1.141</ecNumber>
    </recommendedName>
    <alternativeName>
        <fullName evidence="11 14">4-alpha-D-((1-&gt;4)-alpha-D-glucano)trehalose trehalohydrolase</fullName>
    </alternativeName>
    <alternativeName>
        <fullName evidence="10 14">Maltooligosyl trehalose trehalohydrolase</fullName>
    </alternativeName>
</protein>
<dbReference type="Gene3D" id="1.10.10.760">
    <property type="entry name" value="E-set domains of sugar-utilizing enzymes"/>
    <property type="match status" value="1"/>
</dbReference>
<dbReference type="InterPro" id="IPR004193">
    <property type="entry name" value="Glyco_hydro_13_N"/>
</dbReference>
<dbReference type="SUPFAM" id="SSF81296">
    <property type="entry name" value="E set domains"/>
    <property type="match status" value="1"/>
</dbReference>
<dbReference type="Pfam" id="PF00128">
    <property type="entry name" value="Alpha-amylase"/>
    <property type="match status" value="1"/>
</dbReference>
<dbReference type="InterPro" id="IPR012768">
    <property type="entry name" value="Trehalose_TreZ"/>
</dbReference>
<dbReference type="PIRSF" id="PIRSF006337">
    <property type="entry name" value="Trehalose_TreZ"/>
    <property type="match status" value="1"/>
</dbReference>
<evidence type="ECO:0000256" key="15">
    <source>
        <dbReference type="PIRSR" id="PIRSR006337-1"/>
    </source>
</evidence>
<dbReference type="NCBIfam" id="TIGR02402">
    <property type="entry name" value="trehalose_TreZ"/>
    <property type="match status" value="1"/>
</dbReference>
<dbReference type="Pfam" id="PF02922">
    <property type="entry name" value="CBM_48"/>
    <property type="match status" value="1"/>
</dbReference>
<evidence type="ECO:0000256" key="16">
    <source>
        <dbReference type="PIRSR" id="PIRSR006337-2"/>
    </source>
</evidence>
<dbReference type="InterPro" id="IPR017853">
    <property type="entry name" value="GH"/>
</dbReference>
<evidence type="ECO:0000256" key="7">
    <source>
        <dbReference type="ARBA" id="ARBA00022801"/>
    </source>
</evidence>
<evidence type="ECO:0000256" key="14">
    <source>
        <dbReference type="PIRNR" id="PIRNR006337"/>
    </source>
</evidence>
<dbReference type="InterPro" id="IPR022567">
    <property type="entry name" value="DUF3459"/>
</dbReference>
<dbReference type="Gene3D" id="2.60.40.10">
    <property type="entry name" value="Immunoglobulins"/>
    <property type="match status" value="1"/>
</dbReference>
<dbReference type="GO" id="GO:0033942">
    <property type="term" value="F:4-alpha-D-(1-&gt;4)-alpha-D-glucanotrehalose trehalohydrolase activity"/>
    <property type="evidence" value="ECO:0007669"/>
    <property type="project" value="UniProtKB-EC"/>
</dbReference>
<keyword evidence="6" id="KW-0963">Cytoplasm</keyword>
<evidence type="ECO:0000256" key="17">
    <source>
        <dbReference type="PIRSR" id="PIRSR006337-3"/>
    </source>
</evidence>
<comment type="caution">
    <text evidence="19">The sequence shown here is derived from an EMBL/GenBank/DDBJ whole genome shotgun (WGS) entry which is preliminary data.</text>
</comment>
<feature type="binding site" evidence="16">
    <location>
        <begin position="256"/>
        <end position="261"/>
    </location>
    <ligand>
        <name>substrate</name>
    </ligand>
</feature>
<dbReference type="InterPro" id="IPR013783">
    <property type="entry name" value="Ig-like_fold"/>
</dbReference>
<feature type="active site" description="Proton donor" evidence="15">
    <location>
        <position position="290"/>
    </location>
</feature>
<evidence type="ECO:0000256" key="4">
    <source>
        <dbReference type="ARBA" id="ARBA00012268"/>
    </source>
</evidence>
<dbReference type="AlphaFoldDB" id="A0A317N1E9"/>
<dbReference type="InterPro" id="IPR044901">
    <property type="entry name" value="Trehalose_TreZ_E-set_sf"/>
</dbReference>
<comment type="catalytic activity">
    <reaction evidence="12 14">
        <text>hydrolysis of (1-&gt;4)-alpha-D-glucosidic linkage in 4-alpha-D-[(1-&gt;4)-alpha-D-glucanosyl]n trehalose to yield trehalose and (1-&gt;4)-alpha-D-glucan.</text>
        <dbReference type="EC" id="3.2.1.141"/>
    </reaction>
</comment>
<feature type="domain" description="Glycosyl hydrolase family 13 catalytic" evidence="18">
    <location>
        <begin position="113"/>
        <end position="447"/>
    </location>
</feature>
<evidence type="ECO:0000256" key="5">
    <source>
        <dbReference type="ARBA" id="ARBA00015938"/>
    </source>
</evidence>
<dbReference type="EC" id="3.2.1.141" evidence="4 13"/>
<evidence type="ECO:0000256" key="2">
    <source>
        <dbReference type="ARBA" id="ARBA00005199"/>
    </source>
</evidence>
<proteinExistence type="inferred from homology"/>
<dbReference type="UniPathway" id="UPA00299"/>
<dbReference type="PANTHER" id="PTHR43651">
    <property type="entry name" value="1,4-ALPHA-GLUCAN-BRANCHING ENZYME"/>
    <property type="match status" value="1"/>
</dbReference>
<reference evidence="19 20" key="1">
    <citation type="submission" date="2018-05" db="EMBL/GenBank/DDBJ databases">
        <title>Genomic Encyclopedia of Type Strains, Phase IV (KMG-IV): sequencing the most valuable type-strain genomes for metagenomic binning, comparative biology and taxonomic classification.</title>
        <authorList>
            <person name="Goeker M."/>
        </authorList>
    </citation>
    <scope>NUCLEOTIDE SEQUENCE [LARGE SCALE GENOMIC DNA]</scope>
    <source>
        <strain evidence="19 20">DSM 23606</strain>
    </source>
</reference>
<dbReference type="GO" id="GO:0005737">
    <property type="term" value="C:cytoplasm"/>
    <property type="evidence" value="ECO:0007669"/>
    <property type="project" value="UniProtKB-SubCell"/>
</dbReference>
<dbReference type="SUPFAM" id="SSF51445">
    <property type="entry name" value="(Trans)glycosidases"/>
    <property type="match status" value="1"/>
</dbReference>
<feature type="site" description="Transition state stabilizer" evidence="17">
    <location>
        <position position="381"/>
    </location>
</feature>
<dbReference type="RefSeq" id="WP_110016938.1">
    <property type="nucleotide sequence ID" value="NZ_QGTJ01000001.1"/>
</dbReference>
<dbReference type="CDD" id="cd11325">
    <property type="entry name" value="AmyAc_GTHase"/>
    <property type="match status" value="1"/>
</dbReference>
<feature type="binding site" evidence="16">
    <location>
        <begin position="380"/>
        <end position="385"/>
    </location>
    <ligand>
        <name>substrate</name>
    </ligand>
</feature>
<dbReference type="Proteomes" id="UP000246569">
    <property type="component" value="Unassembled WGS sequence"/>
</dbReference>
<keyword evidence="20" id="KW-1185">Reference proteome</keyword>
<dbReference type="EMBL" id="QGTJ01000001">
    <property type="protein sequence ID" value="PWV65960.1"/>
    <property type="molecule type" value="Genomic_DNA"/>
</dbReference>
<feature type="active site" description="Nucleophile" evidence="15">
    <location>
        <position position="258"/>
    </location>
</feature>
<evidence type="ECO:0000256" key="11">
    <source>
        <dbReference type="ARBA" id="ARBA00033284"/>
    </source>
</evidence>
<keyword evidence="8" id="KW-0119">Carbohydrate metabolism</keyword>
<dbReference type="InterPro" id="IPR014756">
    <property type="entry name" value="Ig_E-set"/>
</dbReference>
<evidence type="ECO:0000259" key="18">
    <source>
        <dbReference type="SMART" id="SM00642"/>
    </source>
</evidence>
<evidence type="ECO:0000256" key="3">
    <source>
        <dbReference type="ARBA" id="ARBA00008061"/>
    </source>
</evidence>
<feature type="binding site" evidence="16">
    <location>
        <begin position="309"/>
        <end position="313"/>
    </location>
    <ligand>
        <name>substrate</name>
    </ligand>
</feature>
<dbReference type="Pfam" id="PF11941">
    <property type="entry name" value="DUF3459"/>
    <property type="match status" value="1"/>
</dbReference>
<dbReference type="Gene3D" id="3.20.20.80">
    <property type="entry name" value="Glycosidases"/>
    <property type="match status" value="1"/>
</dbReference>
<comment type="subcellular location">
    <subcellularLocation>
        <location evidence="1 15">Cytoplasm</location>
    </subcellularLocation>
</comment>
<comment type="pathway">
    <text evidence="2 14">Glycan biosynthesis; trehalose biosynthesis.</text>
</comment>